<organism evidence="2 3">
    <name type="scientific">Solimonas aquatica</name>
    <dbReference type="NCBI Taxonomy" id="489703"/>
    <lineage>
        <taxon>Bacteria</taxon>
        <taxon>Pseudomonadati</taxon>
        <taxon>Pseudomonadota</taxon>
        <taxon>Gammaproteobacteria</taxon>
        <taxon>Nevskiales</taxon>
        <taxon>Nevskiaceae</taxon>
        <taxon>Solimonas</taxon>
    </lineage>
</organism>
<dbReference type="InterPro" id="IPR046348">
    <property type="entry name" value="SIS_dom_sf"/>
</dbReference>
<dbReference type="AlphaFoldDB" id="A0A1H9BUQ6"/>
<evidence type="ECO:0000313" key="3">
    <source>
        <dbReference type="Proteomes" id="UP000199233"/>
    </source>
</evidence>
<dbReference type="PANTHER" id="PTHR30390">
    <property type="entry name" value="SEDOHEPTULOSE 7-PHOSPHATE ISOMERASE / DNAA INITIATOR-ASSOCIATING FACTOR FOR REPLICATION INITIATION"/>
    <property type="match status" value="1"/>
</dbReference>
<dbReference type="STRING" id="489703.SAMN04488038_102231"/>
<dbReference type="PANTHER" id="PTHR30390:SF7">
    <property type="entry name" value="PHOSPHOHEPTOSE ISOMERASE"/>
    <property type="match status" value="1"/>
</dbReference>
<dbReference type="SUPFAM" id="SSF53697">
    <property type="entry name" value="SIS domain"/>
    <property type="match status" value="1"/>
</dbReference>
<keyword evidence="2" id="KW-0413">Isomerase</keyword>
<sequence>MNSEAGTNWNLWLDDYYRRYAPVTQSKEVYESLIKFRDLALAVKASKSKLMMGGNGASASIAAHGAVDFTKQAKVTSLTFSDANLITCFANDYGYDNWLARAFEHYGRPGDAAVLISVSGKSPSVVRAAEYAREQKMPVVTFTGKSADNPLRKLGDINFFIDSAAYNVVECIHMIWLTTVVDMVVGRAEYSV</sequence>
<evidence type="ECO:0000259" key="1">
    <source>
        <dbReference type="PROSITE" id="PS51464"/>
    </source>
</evidence>
<feature type="domain" description="SIS" evidence="1">
    <location>
        <begin position="39"/>
        <end position="190"/>
    </location>
</feature>
<dbReference type="PROSITE" id="PS51464">
    <property type="entry name" value="SIS"/>
    <property type="match status" value="1"/>
</dbReference>
<dbReference type="EMBL" id="FOFS01000002">
    <property type="protein sequence ID" value="SEP92567.1"/>
    <property type="molecule type" value="Genomic_DNA"/>
</dbReference>
<gene>
    <name evidence="2" type="ORF">SAMN04488038_102231</name>
</gene>
<keyword evidence="3" id="KW-1185">Reference proteome</keyword>
<dbReference type="GO" id="GO:0016853">
    <property type="term" value="F:isomerase activity"/>
    <property type="evidence" value="ECO:0007669"/>
    <property type="project" value="UniProtKB-KW"/>
</dbReference>
<dbReference type="Gene3D" id="3.40.50.10490">
    <property type="entry name" value="Glucose-6-phosphate isomerase like protein, domain 1"/>
    <property type="match status" value="1"/>
</dbReference>
<evidence type="ECO:0000313" key="2">
    <source>
        <dbReference type="EMBL" id="SEP92567.1"/>
    </source>
</evidence>
<dbReference type="Proteomes" id="UP000199233">
    <property type="component" value="Unassembled WGS sequence"/>
</dbReference>
<dbReference type="Pfam" id="PF13580">
    <property type="entry name" value="SIS_2"/>
    <property type="match status" value="1"/>
</dbReference>
<dbReference type="RefSeq" id="WP_093282252.1">
    <property type="nucleotide sequence ID" value="NZ_FOFS01000002.1"/>
</dbReference>
<dbReference type="OrthoDB" id="9810929at2"/>
<dbReference type="InterPro" id="IPR035461">
    <property type="entry name" value="GmhA/DiaA"/>
</dbReference>
<proteinExistence type="predicted"/>
<dbReference type="InterPro" id="IPR050099">
    <property type="entry name" value="SIS_GmhA/DiaA_subfam"/>
</dbReference>
<name>A0A1H9BUQ6_9GAMM</name>
<protein>
    <submittedName>
        <fullName evidence="2">Phosphoheptose isomerase</fullName>
    </submittedName>
</protein>
<dbReference type="GO" id="GO:0097367">
    <property type="term" value="F:carbohydrate derivative binding"/>
    <property type="evidence" value="ECO:0007669"/>
    <property type="project" value="InterPro"/>
</dbReference>
<dbReference type="CDD" id="cd05006">
    <property type="entry name" value="SIS_GmhA"/>
    <property type="match status" value="1"/>
</dbReference>
<accession>A0A1H9BUQ6</accession>
<dbReference type="InterPro" id="IPR001347">
    <property type="entry name" value="SIS_dom"/>
</dbReference>
<reference evidence="3" key="1">
    <citation type="submission" date="2016-10" db="EMBL/GenBank/DDBJ databases">
        <authorList>
            <person name="Varghese N."/>
            <person name="Submissions S."/>
        </authorList>
    </citation>
    <scope>NUCLEOTIDE SEQUENCE [LARGE SCALE GENOMIC DNA]</scope>
    <source>
        <strain evidence="3">DSM 25927</strain>
    </source>
</reference>
<dbReference type="GO" id="GO:1901135">
    <property type="term" value="P:carbohydrate derivative metabolic process"/>
    <property type="evidence" value="ECO:0007669"/>
    <property type="project" value="InterPro"/>
</dbReference>